<keyword evidence="3" id="KW-1185">Reference proteome</keyword>
<proteinExistence type="predicted"/>
<sequence>MLTAAASCGEQWDAQPSQTAVAESHESKFRVGYPLAAHAMNHAGTALAVYRRHPLVAASSARIALENSLAAQWVLLTRDGERILVKHMEALYLTRARAFSAAMEDPSELADIAARSAAPGRERQWSAEQLFKRFADNNLFYDIYRQLSGAVHPSYETILAHLDLRMPASKQTISRNGDLNRDEIAATALAMASVFALDFFERCLKEPPRPSPVAAIAELAGLPYDLGLSDQMPELQPGVQTPT</sequence>
<comment type="caution">
    <text evidence="2">The sequence shown here is derived from an EMBL/GenBank/DDBJ whole genome shotgun (WGS) entry which is preliminary data.</text>
</comment>
<name>A0A4R4PW30_9ACTN</name>
<evidence type="ECO:0000313" key="3">
    <source>
        <dbReference type="Proteomes" id="UP000295075"/>
    </source>
</evidence>
<reference evidence="2 3" key="1">
    <citation type="submission" date="2019-03" db="EMBL/GenBank/DDBJ databases">
        <title>Draft genome sequences of novel Actinobacteria.</title>
        <authorList>
            <person name="Sahin N."/>
            <person name="Ay H."/>
            <person name="Saygin H."/>
        </authorList>
    </citation>
    <scope>NUCLEOTIDE SEQUENCE [LARGE SCALE GENOMIC DNA]</scope>
    <source>
        <strain evidence="2 3">JCM 30547</strain>
    </source>
</reference>
<evidence type="ECO:0000313" key="2">
    <source>
        <dbReference type="EMBL" id="TDC26539.1"/>
    </source>
</evidence>
<dbReference type="Proteomes" id="UP000295075">
    <property type="component" value="Unassembled WGS sequence"/>
</dbReference>
<accession>A0A4R4PW30</accession>
<dbReference type="RefSeq" id="WP_132409438.1">
    <property type="nucleotide sequence ID" value="NZ_SMKA01000107.1"/>
</dbReference>
<protein>
    <submittedName>
        <fullName evidence="2">Uncharacterized protein</fullName>
    </submittedName>
</protein>
<organism evidence="2 3">
    <name type="scientific">Kribbella albertanoniae</name>
    <dbReference type="NCBI Taxonomy" id="1266829"/>
    <lineage>
        <taxon>Bacteria</taxon>
        <taxon>Bacillati</taxon>
        <taxon>Actinomycetota</taxon>
        <taxon>Actinomycetes</taxon>
        <taxon>Propionibacteriales</taxon>
        <taxon>Kribbellaceae</taxon>
        <taxon>Kribbella</taxon>
    </lineage>
</organism>
<dbReference type="AlphaFoldDB" id="A0A4R4PW30"/>
<gene>
    <name evidence="2" type="ORF">E1261_22200</name>
</gene>
<feature type="region of interest" description="Disordered" evidence="1">
    <location>
        <begin position="1"/>
        <end position="23"/>
    </location>
</feature>
<dbReference type="EMBL" id="SMKA01000107">
    <property type="protein sequence ID" value="TDC26539.1"/>
    <property type="molecule type" value="Genomic_DNA"/>
</dbReference>
<dbReference type="OrthoDB" id="4689672at2"/>
<evidence type="ECO:0000256" key="1">
    <source>
        <dbReference type="SAM" id="MobiDB-lite"/>
    </source>
</evidence>